<evidence type="ECO:0008006" key="4">
    <source>
        <dbReference type="Google" id="ProtNLM"/>
    </source>
</evidence>
<dbReference type="Proteomes" id="UP000190230">
    <property type="component" value="Unassembled WGS sequence"/>
</dbReference>
<dbReference type="AlphaFoldDB" id="A0A1T5B0J6"/>
<protein>
    <recommendedName>
        <fullName evidence="4">Lipoprotein</fullName>
    </recommendedName>
</protein>
<dbReference type="EMBL" id="FUYY01000001">
    <property type="protein sequence ID" value="SKB40734.1"/>
    <property type="molecule type" value="Genomic_DNA"/>
</dbReference>
<organism evidence="2 3">
    <name type="scientific">Salegentibacter holothuriorum</name>
    <dbReference type="NCBI Taxonomy" id="241145"/>
    <lineage>
        <taxon>Bacteria</taxon>
        <taxon>Pseudomonadati</taxon>
        <taxon>Bacteroidota</taxon>
        <taxon>Flavobacteriia</taxon>
        <taxon>Flavobacteriales</taxon>
        <taxon>Flavobacteriaceae</taxon>
        <taxon>Salegentibacter</taxon>
    </lineage>
</organism>
<dbReference type="RefSeq" id="WP_079719622.1">
    <property type="nucleotide sequence ID" value="NZ_FUYY01000001.1"/>
</dbReference>
<sequence>MRKFIGLLICSLVLASCNLFEGTGVDFEVKNNTERTLNRVQVKTSYGSKTSIFNKVAPGKSVSGFLKINSDKDDGNYILEFEKENEEIERVINEYFSDGTAMSHKIIFEIEDDTVYFNTEHYY</sequence>
<evidence type="ECO:0000313" key="3">
    <source>
        <dbReference type="Proteomes" id="UP000190230"/>
    </source>
</evidence>
<dbReference type="STRING" id="241145.SAMN05660776_1034"/>
<feature type="chain" id="PRO_5012549667" description="Lipoprotein" evidence="1">
    <location>
        <begin position="22"/>
        <end position="123"/>
    </location>
</feature>
<dbReference type="PROSITE" id="PS51257">
    <property type="entry name" value="PROKAR_LIPOPROTEIN"/>
    <property type="match status" value="1"/>
</dbReference>
<name>A0A1T5B0J6_9FLAO</name>
<keyword evidence="1" id="KW-0732">Signal</keyword>
<proteinExistence type="predicted"/>
<evidence type="ECO:0000256" key="1">
    <source>
        <dbReference type="SAM" id="SignalP"/>
    </source>
</evidence>
<reference evidence="3" key="1">
    <citation type="submission" date="2017-02" db="EMBL/GenBank/DDBJ databases">
        <authorList>
            <person name="Varghese N."/>
            <person name="Submissions S."/>
        </authorList>
    </citation>
    <scope>NUCLEOTIDE SEQUENCE [LARGE SCALE GENOMIC DNA]</scope>
    <source>
        <strain evidence="3">DSM 23405</strain>
    </source>
</reference>
<gene>
    <name evidence="2" type="ORF">SAMN05660776_1034</name>
</gene>
<keyword evidence="3" id="KW-1185">Reference proteome</keyword>
<dbReference type="OrthoDB" id="1179573at2"/>
<feature type="signal peptide" evidence="1">
    <location>
        <begin position="1"/>
        <end position="21"/>
    </location>
</feature>
<evidence type="ECO:0000313" key="2">
    <source>
        <dbReference type="EMBL" id="SKB40734.1"/>
    </source>
</evidence>
<accession>A0A1T5B0J6</accession>